<proteinExistence type="predicted"/>
<name>A0A8T2R920_CERRI</name>
<dbReference type="EMBL" id="CM035434">
    <property type="protein sequence ID" value="KAH7292234.1"/>
    <property type="molecule type" value="Genomic_DNA"/>
</dbReference>
<dbReference type="Proteomes" id="UP000825935">
    <property type="component" value="Chromosome 29"/>
</dbReference>
<organism evidence="1 2">
    <name type="scientific">Ceratopteris richardii</name>
    <name type="common">Triangle waterfern</name>
    <dbReference type="NCBI Taxonomy" id="49495"/>
    <lineage>
        <taxon>Eukaryota</taxon>
        <taxon>Viridiplantae</taxon>
        <taxon>Streptophyta</taxon>
        <taxon>Embryophyta</taxon>
        <taxon>Tracheophyta</taxon>
        <taxon>Polypodiopsida</taxon>
        <taxon>Polypodiidae</taxon>
        <taxon>Polypodiales</taxon>
        <taxon>Pteridineae</taxon>
        <taxon>Pteridaceae</taxon>
        <taxon>Parkerioideae</taxon>
        <taxon>Ceratopteris</taxon>
    </lineage>
</organism>
<evidence type="ECO:0000313" key="2">
    <source>
        <dbReference type="Proteomes" id="UP000825935"/>
    </source>
</evidence>
<sequence>MPRNASMHGICHLPDRQWTSVHLTYVSIVSLILLIGRADFGCIPFCDTDQYSGLLVAIVYSCKGSCTAADMNPVDRHRHTVHSSDDANLGRCFQGVRSFLCLGCDACRYELKPHDRSASITRNKKIRYHTFYKWKLRFESTIDLGHRLSGYI</sequence>
<reference evidence="1" key="1">
    <citation type="submission" date="2021-08" db="EMBL/GenBank/DDBJ databases">
        <title>WGS assembly of Ceratopteris richardii.</title>
        <authorList>
            <person name="Marchant D.B."/>
            <person name="Chen G."/>
            <person name="Jenkins J."/>
            <person name="Shu S."/>
            <person name="Leebens-Mack J."/>
            <person name="Grimwood J."/>
            <person name="Schmutz J."/>
            <person name="Soltis P."/>
            <person name="Soltis D."/>
            <person name="Chen Z.-H."/>
        </authorList>
    </citation>
    <scope>NUCLEOTIDE SEQUENCE</scope>
    <source>
        <strain evidence="1">Whitten #5841</strain>
        <tissue evidence="1">Leaf</tissue>
    </source>
</reference>
<keyword evidence="2" id="KW-1185">Reference proteome</keyword>
<accession>A0A8T2R920</accession>
<gene>
    <name evidence="1" type="ORF">KP509_29G058200</name>
</gene>
<evidence type="ECO:0000313" key="1">
    <source>
        <dbReference type="EMBL" id="KAH7292234.1"/>
    </source>
</evidence>
<dbReference type="AlphaFoldDB" id="A0A8T2R920"/>
<comment type="caution">
    <text evidence="1">The sequence shown here is derived from an EMBL/GenBank/DDBJ whole genome shotgun (WGS) entry which is preliminary data.</text>
</comment>
<protein>
    <submittedName>
        <fullName evidence="1">Uncharacterized protein</fullName>
    </submittedName>
</protein>